<dbReference type="OrthoDB" id="2220692at2759"/>
<dbReference type="Proteomes" id="UP000716291">
    <property type="component" value="Unassembled WGS sequence"/>
</dbReference>
<evidence type="ECO:0000256" key="1">
    <source>
        <dbReference type="SAM" id="MobiDB-lite"/>
    </source>
</evidence>
<dbReference type="CDD" id="cd09275">
    <property type="entry name" value="RNase_HI_RT_DIRS1"/>
    <property type="match status" value="1"/>
</dbReference>
<dbReference type="AlphaFoldDB" id="A0A9P6WXF5"/>
<dbReference type="EMBL" id="JAANQT010003807">
    <property type="protein sequence ID" value="KAG1300731.1"/>
    <property type="molecule type" value="Genomic_DNA"/>
</dbReference>
<name>A0A9P6WXF5_RHIOR</name>
<reference evidence="2" key="1">
    <citation type="journal article" date="2020" name="Microb. Genom.">
        <title>Genetic diversity of clinical and environmental Mucorales isolates obtained from an investigation of mucormycosis cases among solid organ transplant recipients.</title>
        <authorList>
            <person name="Nguyen M.H."/>
            <person name="Kaul D."/>
            <person name="Muto C."/>
            <person name="Cheng S.J."/>
            <person name="Richter R.A."/>
            <person name="Bruno V.M."/>
            <person name="Liu G."/>
            <person name="Beyhan S."/>
            <person name="Sundermann A.J."/>
            <person name="Mounaud S."/>
            <person name="Pasculle A.W."/>
            <person name="Nierman W.C."/>
            <person name="Driscoll E."/>
            <person name="Cumbie R."/>
            <person name="Clancy C.J."/>
            <person name="Dupont C.L."/>
        </authorList>
    </citation>
    <scope>NUCLEOTIDE SEQUENCE</scope>
    <source>
        <strain evidence="2">GL11</strain>
    </source>
</reference>
<keyword evidence="3" id="KW-1185">Reference proteome</keyword>
<feature type="region of interest" description="Disordered" evidence="1">
    <location>
        <begin position="185"/>
        <end position="214"/>
    </location>
</feature>
<comment type="caution">
    <text evidence="2">The sequence shown here is derived from an EMBL/GenBank/DDBJ whole genome shotgun (WGS) entry which is preliminary data.</text>
</comment>
<organism evidence="2 3">
    <name type="scientific">Rhizopus oryzae</name>
    <name type="common">Mucormycosis agent</name>
    <name type="synonym">Rhizopus arrhizus var. delemar</name>
    <dbReference type="NCBI Taxonomy" id="64495"/>
    <lineage>
        <taxon>Eukaryota</taxon>
        <taxon>Fungi</taxon>
        <taxon>Fungi incertae sedis</taxon>
        <taxon>Mucoromycota</taxon>
        <taxon>Mucoromycotina</taxon>
        <taxon>Mucoromycetes</taxon>
        <taxon>Mucorales</taxon>
        <taxon>Mucorineae</taxon>
        <taxon>Rhizopodaceae</taxon>
        <taxon>Rhizopus</taxon>
    </lineage>
</organism>
<accession>A0A9P6WXF5</accession>
<evidence type="ECO:0000313" key="3">
    <source>
        <dbReference type="Proteomes" id="UP000716291"/>
    </source>
</evidence>
<feature type="compositionally biased region" description="Polar residues" evidence="1">
    <location>
        <begin position="202"/>
        <end position="214"/>
    </location>
</feature>
<gene>
    <name evidence="2" type="ORF">G6F64_012432</name>
</gene>
<proteinExistence type="predicted"/>
<evidence type="ECO:0000313" key="2">
    <source>
        <dbReference type="EMBL" id="KAG1300731.1"/>
    </source>
</evidence>
<sequence>MISYCSTTQDTEIMSLDCQSTRESYLNDPCGGGCSSTCSVHAEGPGKIVENTQQELGCRMSTVPSKSTGVDLVAHSVTDKEWTADAEPLIKPRISIYVDASLTGWGISWPEIQTSGYWSLEEQSESINVRELKTILFALLLHAKKVRPLNHTTFYRQYHSAQLCEKFRGNIISRLARHRRRNPKIMQHFPPRSPLSPYTGDNGPSSRQAEQTGSSVVRMVTTEEMVSSDTAEMGCQQVEDRRLCRSPQCETEDTVADKTGAQNLKSTLYLRHMSATFVVYTI</sequence>
<protein>
    <submittedName>
        <fullName evidence="2">Uncharacterized protein</fullName>
    </submittedName>
</protein>